<evidence type="ECO:0000313" key="9">
    <source>
        <dbReference type="Proteomes" id="UP000186465"/>
    </source>
</evidence>
<evidence type="ECO:0000256" key="3">
    <source>
        <dbReference type="ARBA" id="ARBA00022781"/>
    </source>
</evidence>
<keyword evidence="4 7" id="KW-0406">Ion transport</keyword>
<dbReference type="NCBIfam" id="NF009967">
    <property type="entry name" value="PRK13430.1"/>
    <property type="match status" value="1"/>
</dbReference>
<proteinExistence type="inferred from homology"/>
<keyword evidence="6 7" id="KW-0066">ATP synthesis</keyword>
<keyword evidence="7" id="KW-1003">Cell membrane</keyword>
<dbReference type="InterPro" id="IPR000711">
    <property type="entry name" value="ATPase_OSCP/dsu"/>
</dbReference>
<dbReference type="HAMAP" id="MF_01416">
    <property type="entry name" value="ATP_synth_delta_bact"/>
    <property type="match status" value="1"/>
</dbReference>
<name>A0A1Q5PRF7_9ACTO</name>
<comment type="subcellular location">
    <subcellularLocation>
        <location evidence="7">Cell membrane</location>
        <topology evidence="7">Peripheral membrane protein</topology>
    </subcellularLocation>
    <subcellularLocation>
        <location evidence="1">Membrane</location>
    </subcellularLocation>
</comment>
<evidence type="ECO:0000256" key="2">
    <source>
        <dbReference type="ARBA" id="ARBA00022448"/>
    </source>
</evidence>
<keyword evidence="9" id="KW-1185">Reference proteome</keyword>
<comment type="similarity">
    <text evidence="7">Belongs to the ATPase delta chain family.</text>
</comment>
<dbReference type="PRINTS" id="PR00125">
    <property type="entry name" value="ATPASEDELTA"/>
</dbReference>
<comment type="function">
    <text evidence="7">This protein is part of the stalk that links CF(0) to CF(1). It either transmits conformational changes from CF(0) to CF(1) or is implicated in proton conduction.</text>
</comment>
<dbReference type="OrthoDB" id="5242917at2"/>
<reference evidence="9" key="1">
    <citation type="submission" date="2016-11" db="EMBL/GenBank/DDBJ databases">
        <title>Actinomyces gypaetusis sp. nov. isolated from Gypaetus barbatus in Qinghai Tibet Plateau China.</title>
        <authorList>
            <person name="Meng X."/>
        </authorList>
    </citation>
    <scope>NUCLEOTIDE SEQUENCE [LARGE SCALE GENOMIC DNA]</scope>
    <source>
        <strain evidence="9">DSM 15383</strain>
    </source>
</reference>
<evidence type="ECO:0000256" key="7">
    <source>
        <dbReference type="HAMAP-Rule" id="MF_01416"/>
    </source>
</evidence>
<dbReference type="GO" id="GO:0045259">
    <property type="term" value="C:proton-transporting ATP synthase complex"/>
    <property type="evidence" value="ECO:0007669"/>
    <property type="project" value="UniProtKB-KW"/>
</dbReference>
<dbReference type="PANTHER" id="PTHR11910">
    <property type="entry name" value="ATP SYNTHASE DELTA CHAIN"/>
    <property type="match status" value="1"/>
</dbReference>
<gene>
    <name evidence="7" type="primary">atpH</name>
    <name evidence="8" type="ORF">BM477_01850</name>
</gene>
<keyword evidence="2 7" id="KW-0813">Transport</keyword>
<dbReference type="InterPro" id="IPR026015">
    <property type="entry name" value="ATP_synth_OSCP/delta_N_sf"/>
</dbReference>
<accession>A0A1Q5PRF7</accession>
<dbReference type="EMBL" id="MPDM01000002">
    <property type="protein sequence ID" value="OKL50164.1"/>
    <property type="molecule type" value="Genomic_DNA"/>
</dbReference>
<dbReference type="GO" id="GO:0005886">
    <property type="term" value="C:plasma membrane"/>
    <property type="evidence" value="ECO:0007669"/>
    <property type="project" value="UniProtKB-SubCell"/>
</dbReference>
<dbReference type="Pfam" id="PF00213">
    <property type="entry name" value="OSCP"/>
    <property type="match status" value="1"/>
</dbReference>
<evidence type="ECO:0000256" key="5">
    <source>
        <dbReference type="ARBA" id="ARBA00023136"/>
    </source>
</evidence>
<dbReference type="RefSeq" id="WP_075360989.1">
    <property type="nucleotide sequence ID" value="NZ_MPDM01000002.1"/>
</dbReference>
<dbReference type="AlphaFoldDB" id="A0A1Q5PRF7"/>
<comment type="caution">
    <text evidence="8">The sequence shown here is derived from an EMBL/GenBank/DDBJ whole genome shotgun (WGS) entry which is preliminary data.</text>
</comment>
<evidence type="ECO:0000256" key="4">
    <source>
        <dbReference type="ARBA" id="ARBA00023065"/>
    </source>
</evidence>
<dbReference type="Proteomes" id="UP000186465">
    <property type="component" value="Unassembled WGS sequence"/>
</dbReference>
<evidence type="ECO:0000256" key="6">
    <source>
        <dbReference type="ARBA" id="ARBA00023310"/>
    </source>
</evidence>
<evidence type="ECO:0000256" key="1">
    <source>
        <dbReference type="ARBA" id="ARBA00004370"/>
    </source>
</evidence>
<sequence length="270" mass="29091">MRTASAQALESGRNTLDASLLGDHSAERVAEELFALADVLKEEGSLRRSLSDPSRTAEDKQSLADHLLDGKVLAPTQAVMKTLVAARWSTEKDLIRALQELGVDALIEMARQADQLVEVQHELGLIRNLLRENRDLRIALSPASQLDAEQRVALVGKVLAGKATASTLHLVSRLVSHPQHASTVAALDQVASRVAHARQKRLVRVTSATPLSEEQLQRLHSVLSKKYGPVSINTAVNPDFIGGLRVRVGSDAIDGTLQASIAGVKQRLGV</sequence>
<organism evidence="8 9">
    <name type="scientific">Boudabousia marimammalium</name>
    <dbReference type="NCBI Taxonomy" id="156892"/>
    <lineage>
        <taxon>Bacteria</taxon>
        <taxon>Bacillati</taxon>
        <taxon>Actinomycetota</taxon>
        <taxon>Actinomycetes</taxon>
        <taxon>Actinomycetales</taxon>
        <taxon>Actinomycetaceae</taxon>
        <taxon>Boudabousia</taxon>
    </lineage>
</organism>
<dbReference type="STRING" id="156892.BM477_01850"/>
<keyword evidence="7" id="KW-0139">CF(1)</keyword>
<protein>
    <recommendedName>
        <fullName evidence="7">ATP synthase subunit delta</fullName>
    </recommendedName>
    <alternativeName>
        <fullName evidence="7">ATP synthase F(1) sector subunit delta</fullName>
    </alternativeName>
    <alternativeName>
        <fullName evidence="7">F-type ATPase subunit delta</fullName>
        <shortName evidence="7">F-ATPase subunit delta</shortName>
    </alternativeName>
</protein>
<dbReference type="GO" id="GO:0046933">
    <property type="term" value="F:proton-transporting ATP synthase activity, rotational mechanism"/>
    <property type="evidence" value="ECO:0007669"/>
    <property type="project" value="UniProtKB-UniRule"/>
</dbReference>
<dbReference type="NCBIfam" id="TIGR01145">
    <property type="entry name" value="ATP_synt_delta"/>
    <property type="match status" value="1"/>
</dbReference>
<dbReference type="Gene3D" id="1.10.520.20">
    <property type="entry name" value="N-terminal domain of the delta subunit of the F1F0-ATP synthase"/>
    <property type="match status" value="1"/>
</dbReference>
<evidence type="ECO:0000313" key="8">
    <source>
        <dbReference type="EMBL" id="OKL50164.1"/>
    </source>
</evidence>
<keyword evidence="3 7" id="KW-0375">Hydrogen ion transport</keyword>
<comment type="function">
    <text evidence="7">F(1)F(0) ATP synthase produces ATP from ADP in the presence of a proton or sodium gradient. F-type ATPases consist of two structural domains, F(1) containing the extramembraneous catalytic core and F(0) containing the membrane proton channel, linked together by a central stalk and a peripheral stalk. During catalysis, ATP synthesis in the catalytic domain of F(1) is coupled via a rotary mechanism of the central stalk subunits to proton translocation.</text>
</comment>
<keyword evidence="5 7" id="KW-0472">Membrane</keyword>